<dbReference type="InterPro" id="IPR010387">
    <property type="entry name" value="QueT"/>
</dbReference>
<dbReference type="PIRSF" id="PIRSF031501">
    <property type="entry name" value="QueT"/>
    <property type="match status" value="1"/>
</dbReference>
<evidence type="ECO:0000313" key="2">
    <source>
        <dbReference type="EMBL" id="SHE29407.1"/>
    </source>
</evidence>
<proteinExistence type="predicted"/>
<dbReference type="AlphaFoldDB" id="A0A1M4SBH5"/>
<dbReference type="GeneID" id="90994913"/>
<name>A0A1M4SBH5_9FIRM</name>
<dbReference type="RefSeq" id="WP_084725026.1">
    <property type="nucleotide sequence ID" value="NZ_FQTY01000001.1"/>
</dbReference>
<keyword evidence="3" id="KW-1185">Reference proteome</keyword>
<evidence type="ECO:0000313" key="3">
    <source>
        <dbReference type="Proteomes" id="UP000184114"/>
    </source>
</evidence>
<keyword evidence="1" id="KW-0472">Membrane</keyword>
<organism evidence="2 3">
    <name type="scientific">Tissierella praeacuta DSM 18095</name>
    <dbReference type="NCBI Taxonomy" id="1123404"/>
    <lineage>
        <taxon>Bacteria</taxon>
        <taxon>Bacillati</taxon>
        <taxon>Bacillota</taxon>
        <taxon>Tissierellia</taxon>
        <taxon>Tissierellales</taxon>
        <taxon>Tissierellaceae</taxon>
        <taxon>Tissierella</taxon>
    </lineage>
</organism>
<dbReference type="EMBL" id="FQTY01000001">
    <property type="protein sequence ID" value="SHE29407.1"/>
    <property type="molecule type" value="Genomic_DNA"/>
</dbReference>
<feature type="transmembrane region" description="Helical" evidence="1">
    <location>
        <begin position="12"/>
        <end position="34"/>
    </location>
</feature>
<sequence>MNTKYLTKASLIAAIYIVLVLIQMLPVPFINLTFGPIQLRIAEGLALLPLVESAAVPGIFVGCLLSNLLLSYFSGFGLVDILGGSLVTLVAAYMTSKMKNKILGMVPPVVLNGLIVSIWVSYFTKVPYLITVLGIGGGELLSLIIFGSIILSVYDKATNLKEY</sequence>
<feature type="transmembrane region" description="Helical" evidence="1">
    <location>
        <begin position="128"/>
        <end position="154"/>
    </location>
</feature>
<feature type="transmembrane region" description="Helical" evidence="1">
    <location>
        <begin position="102"/>
        <end position="122"/>
    </location>
</feature>
<dbReference type="PANTHER" id="PTHR40044:SF1">
    <property type="entry name" value="INTEGRAL MEMBRANE PROTEIN"/>
    <property type="match status" value="1"/>
</dbReference>
<gene>
    <name evidence="2" type="ORF">SAMN02745784_00220</name>
</gene>
<keyword evidence="1" id="KW-1133">Transmembrane helix</keyword>
<keyword evidence="1" id="KW-0812">Transmembrane</keyword>
<protein>
    <submittedName>
        <fullName evidence="2">Uncharacterized membrane protein</fullName>
    </submittedName>
</protein>
<accession>A0A1M4SBH5</accession>
<feature type="transmembrane region" description="Helical" evidence="1">
    <location>
        <begin position="76"/>
        <end position="95"/>
    </location>
</feature>
<reference evidence="3" key="1">
    <citation type="submission" date="2016-11" db="EMBL/GenBank/DDBJ databases">
        <authorList>
            <person name="Varghese N."/>
            <person name="Submissions S."/>
        </authorList>
    </citation>
    <scope>NUCLEOTIDE SEQUENCE [LARGE SCALE GENOMIC DNA]</scope>
    <source>
        <strain evidence="3">DSM 18095</strain>
    </source>
</reference>
<dbReference type="Proteomes" id="UP000184114">
    <property type="component" value="Unassembled WGS sequence"/>
</dbReference>
<evidence type="ECO:0000256" key="1">
    <source>
        <dbReference type="SAM" id="Phobius"/>
    </source>
</evidence>
<dbReference type="Pfam" id="PF06177">
    <property type="entry name" value="QueT"/>
    <property type="match status" value="1"/>
</dbReference>
<dbReference type="STRING" id="1123404.SAMN02745784_00220"/>
<dbReference type="PANTHER" id="PTHR40044">
    <property type="entry name" value="INTEGRAL MEMBRANE PROTEIN-RELATED"/>
    <property type="match status" value="1"/>
</dbReference>